<evidence type="ECO:0000256" key="4">
    <source>
        <dbReference type="ARBA" id="ARBA00023014"/>
    </source>
</evidence>
<accession>A0A7W5ZM37</accession>
<keyword evidence="4" id="KW-0411">Iron-sulfur</keyword>
<dbReference type="Gene3D" id="2.102.10.10">
    <property type="entry name" value="Rieske [2Fe-2S] iron-sulphur domain"/>
    <property type="match status" value="1"/>
</dbReference>
<keyword evidence="3" id="KW-0408">Iron</keyword>
<feature type="domain" description="Rieske" evidence="6">
    <location>
        <begin position="92"/>
        <end position="162"/>
    </location>
</feature>
<evidence type="ECO:0000256" key="3">
    <source>
        <dbReference type="ARBA" id="ARBA00023004"/>
    </source>
</evidence>
<dbReference type="InterPro" id="IPR036922">
    <property type="entry name" value="Rieske_2Fe-2S_sf"/>
</dbReference>
<name>A0A7W5ZM37_9BACT</name>
<evidence type="ECO:0000256" key="2">
    <source>
        <dbReference type="ARBA" id="ARBA00022723"/>
    </source>
</evidence>
<organism evidence="7 8">
    <name type="scientific">Runella defluvii</name>
    <dbReference type="NCBI Taxonomy" id="370973"/>
    <lineage>
        <taxon>Bacteria</taxon>
        <taxon>Pseudomonadati</taxon>
        <taxon>Bacteroidota</taxon>
        <taxon>Cytophagia</taxon>
        <taxon>Cytophagales</taxon>
        <taxon>Spirosomataceae</taxon>
        <taxon>Runella</taxon>
    </lineage>
</organism>
<gene>
    <name evidence="7" type="ORF">FHS57_003943</name>
</gene>
<evidence type="ECO:0000256" key="5">
    <source>
        <dbReference type="SAM" id="SignalP"/>
    </source>
</evidence>
<feature type="signal peptide" evidence="5">
    <location>
        <begin position="1"/>
        <end position="19"/>
    </location>
</feature>
<reference evidence="7 8" key="1">
    <citation type="submission" date="2020-08" db="EMBL/GenBank/DDBJ databases">
        <title>Genomic Encyclopedia of Type Strains, Phase IV (KMG-IV): sequencing the most valuable type-strain genomes for metagenomic binning, comparative biology and taxonomic classification.</title>
        <authorList>
            <person name="Goeker M."/>
        </authorList>
    </citation>
    <scope>NUCLEOTIDE SEQUENCE [LARGE SCALE GENOMIC DNA]</scope>
    <source>
        <strain evidence="7 8">DSM 17976</strain>
    </source>
</reference>
<dbReference type="EMBL" id="JACIBY010000008">
    <property type="protein sequence ID" value="MBB3839932.1"/>
    <property type="molecule type" value="Genomic_DNA"/>
</dbReference>
<dbReference type="PROSITE" id="PS51257">
    <property type="entry name" value="PROKAR_LIPOPROTEIN"/>
    <property type="match status" value="1"/>
</dbReference>
<dbReference type="CDD" id="cd03467">
    <property type="entry name" value="Rieske"/>
    <property type="match status" value="1"/>
</dbReference>
<keyword evidence="8" id="KW-1185">Reference proteome</keyword>
<evidence type="ECO:0000313" key="7">
    <source>
        <dbReference type="EMBL" id="MBB3839932.1"/>
    </source>
</evidence>
<sequence length="166" mass="16954">MKRGQFLRNLGLSSSALMAFYCMGTTLTACSSGSVDPDTSGTGSNTGTNTGTTGLTGNADLSKGAISFTLDLTSSTYSTLKTDGRFVVVGSVIVANAKGTIVALSKTCTHEGTTIDYRSAQNDFYCSNHGSEFSTTGAVEVGPATKALTVYKAQLSANGNTLTVSA</sequence>
<dbReference type="InterPro" id="IPR017941">
    <property type="entry name" value="Rieske_2Fe-2S"/>
</dbReference>
<comment type="caution">
    <text evidence="7">The sequence shown here is derived from an EMBL/GenBank/DDBJ whole genome shotgun (WGS) entry which is preliminary data.</text>
</comment>
<protein>
    <submittedName>
        <fullName evidence="7">Cytochrome b6-f complex iron-sulfur subunit</fullName>
    </submittedName>
</protein>
<dbReference type="Proteomes" id="UP000541352">
    <property type="component" value="Unassembled WGS sequence"/>
</dbReference>
<dbReference type="RefSeq" id="WP_229601397.1">
    <property type="nucleotide sequence ID" value="NZ_JACIBY010000008.1"/>
</dbReference>
<keyword evidence="2" id="KW-0479">Metal-binding</keyword>
<dbReference type="GO" id="GO:0051537">
    <property type="term" value="F:2 iron, 2 sulfur cluster binding"/>
    <property type="evidence" value="ECO:0007669"/>
    <property type="project" value="UniProtKB-KW"/>
</dbReference>
<dbReference type="SUPFAM" id="SSF50022">
    <property type="entry name" value="ISP domain"/>
    <property type="match status" value="1"/>
</dbReference>
<dbReference type="AlphaFoldDB" id="A0A7W5ZM37"/>
<dbReference type="GO" id="GO:0046872">
    <property type="term" value="F:metal ion binding"/>
    <property type="evidence" value="ECO:0007669"/>
    <property type="project" value="UniProtKB-KW"/>
</dbReference>
<evidence type="ECO:0000256" key="1">
    <source>
        <dbReference type="ARBA" id="ARBA00022714"/>
    </source>
</evidence>
<dbReference type="Pfam" id="PF00355">
    <property type="entry name" value="Rieske"/>
    <property type="match status" value="1"/>
</dbReference>
<dbReference type="PROSITE" id="PS51296">
    <property type="entry name" value="RIESKE"/>
    <property type="match status" value="1"/>
</dbReference>
<proteinExistence type="predicted"/>
<keyword evidence="1" id="KW-0001">2Fe-2S</keyword>
<evidence type="ECO:0000313" key="8">
    <source>
        <dbReference type="Proteomes" id="UP000541352"/>
    </source>
</evidence>
<feature type="chain" id="PRO_5031127244" evidence="5">
    <location>
        <begin position="20"/>
        <end position="166"/>
    </location>
</feature>
<keyword evidence="5" id="KW-0732">Signal</keyword>
<evidence type="ECO:0000259" key="6">
    <source>
        <dbReference type="PROSITE" id="PS51296"/>
    </source>
</evidence>